<comment type="caution">
    <text evidence="2">The sequence shown here is derived from an EMBL/GenBank/DDBJ whole genome shotgun (WGS) entry which is preliminary data.</text>
</comment>
<dbReference type="eggNOG" id="ENOG5030AJN">
    <property type="taxonomic scope" value="Bacteria"/>
</dbReference>
<reference evidence="2 3" key="1">
    <citation type="journal article" date="2015" name="Genome Announc.">
        <title>Expanding the biotechnology potential of lactobacilli through comparative genomics of 213 strains and associated genera.</title>
        <authorList>
            <person name="Sun Z."/>
            <person name="Harris H.M."/>
            <person name="McCann A."/>
            <person name="Guo C."/>
            <person name="Argimon S."/>
            <person name="Zhang W."/>
            <person name="Yang X."/>
            <person name="Jeffery I.B."/>
            <person name="Cooney J.C."/>
            <person name="Kagawa T.F."/>
            <person name="Liu W."/>
            <person name="Song Y."/>
            <person name="Salvetti E."/>
            <person name="Wrobel A."/>
            <person name="Rasinkangas P."/>
            <person name="Parkhill J."/>
            <person name="Rea M.C."/>
            <person name="O'Sullivan O."/>
            <person name="Ritari J."/>
            <person name="Douillard F.P."/>
            <person name="Paul Ross R."/>
            <person name="Yang R."/>
            <person name="Briner A.E."/>
            <person name="Felis G.E."/>
            <person name="de Vos W.M."/>
            <person name="Barrangou R."/>
            <person name="Klaenhammer T.R."/>
            <person name="Caufield P.W."/>
            <person name="Cui Y."/>
            <person name="Zhang H."/>
            <person name="O'Toole P.W."/>
        </authorList>
    </citation>
    <scope>NUCLEOTIDE SEQUENCE [LARGE SCALE GENOMIC DNA]</scope>
    <source>
        <strain evidence="2 3">DSM 16634</strain>
    </source>
</reference>
<keyword evidence="1" id="KW-0812">Transmembrane</keyword>
<keyword evidence="1" id="KW-0472">Membrane</keyword>
<feature type="transmembrane region" description="Helical" evidence="1">
    <location>
        <begin position="52"/>
        <end position="81"/>
    </location>
</feature>
<feature type="transmembrane region" description="Helical" evidence="1">
    <location>
        <begin position="93"/>
        <end position="114"/>
    </location>
</feature>
<protein>
    <recommendedName>
        <fullName evidence="4">Yip1 domain-containing protein</fullName>
    </recommendedName>
</protein>
<evidence type="ECO:0008006" key="4">
    <source>
        <dbReference type="Google" id="ProtNLM"/>
    </source>
</evidence>
<accession>A0A0R1U836</accession>
<dbReference type="STRING" id="1423724.FC32_GL001594"/>
<dbReference type="AlphaFoldDB" id="A0A0R1U836"/>
<feature type="transmembrane region" description="Helical" evidence="1">
    <location>
        <begin position="120"/>
        <end position="140"/>
    </location>
</feature>
<dbReference type="EMBL" id="AZFT01000002">
    <property type="protein sequence ID" value="KRL87368.1"/>
    <property type="molecule type" value="Genomic_DNA"/>
</dbReference>
<organism evidence="2 3">
    <name type="scientific">Ligilactobacillus apodemi DSM 16634 = JCM 16172</name>
    <dbReference type="NCBI Taxonomy" id="1423724"/>
    <lineage>
        <taxon>Bacteria</taxon>
        <taxon>Bacillati</taxon>
        <taxon>Bacillota</taxon>
        <taxon>Bacilli</taxon>
        <taxon>Lactobacillales</taxon>
        <taxon>Lactobacillaceae</taxon>
        <taxon>Ligilactobacillus</taxon>
    </lineage>
</organism>
<dbReference type="RefSeq" id="WP_025087261.1">
    <property type="nucleotide sequence ID" value="NZ_AZFT01000002.1"/>
</dbReference>
<proteinExistence type="predicted"/>
<evidence type="ECO:0000313" key="3">
    <source>
        <dbReference type="Proteomes" id="UP000051324"/>
    </source>
</evidence>
<dbReference type="Proteomes" id="UP000051324">
    <property type="component" value="Unassembled WGS sequence"/>
</dbReference>
<keyword evidence="1" id="KW-1133">Transmembrane helix</keyword>
<sequence>MPEKELKLSVLAKVGLFILVVLTSALTFYMTSRYTATFLSQSGLSQSNINSSTFLTFALIGGIVGAIIAFLVTWGIGTLVLMVANTRQYQNALYLALAIKYSVVNIFMATFLMFSNKIMSYSWATSILEFLIFFGCYYVLTNKNMKSSLQVTGVYVIIFVIGQVIALAF</sequence>
<evidence type="ECO:0000313" key="2">
    <source>
        <dbReference type="EMBL" id="KRL87368.1"/>
    </source>
</evidence>
<name>A0A0R1U836_9LACO</name>
<dbReference type="PATRIC" id="fig|1423724.4.peg.1659"/>
<feature type="transmembrane region" description="Helical" evidence="1">
    <location>
        <begin position="12"/>
        <end position="32"/>
    </location>
</feature>
<keyword evidence="3" id="KW-1185">Reference proteome</keyword>
<evidence type="ECO:0000256" key="1">
    <source>
        <dbReference type="SAM" id="Phobius"/>
    </source>
</evidence>
<feature type="transmembrane region" description="Helical" evidence="1">
    <location>
        <begin position="152"/>
        <end position="168"/>
    </location>
</feature>
<gene>
    <name evidence="2" type="ORF">FC32_GL001594</name>
</gene>